<dbReference type="InterPro" id="IPR013422">
    <property type="entry name" value="CRISPR-assoc_prot_Cas5_N"/>
</dbReference>
<proteinExistence type="inferred from homology"/>
<keyword evidence="2" id="KW-0255">Endonuclease</keyword>
<dbReference type="GO" id="GO:0016787">
    <property type="term" value="F:hydrolase activity"/>
    <property type="evidence" value="ECO:0007669"/>
    <property type="project" value="UniProtKB-KW"/>
</dbReference>
<dbReference type="NCBIfam" id="TIGR02593">
    <property type="entry name" value="CRISPR_cas5"/>
    <property type="match status" value="1"/>
</dbReference>
<dbReference type="EMBL" id="AZFK01000063">
    <property type="protein sequence ID" value="KRL88830.1"/>
    <property type="molecule type" value="Genomic_DNA"/>
</dbReference>
<evidence type="ECO:0000313" key="4">
    <source>
        <dbReference type="Proteomes" id="UP000050816"/>
    </source>
</evidence>
<reference evidence="3 4" key="1">
    <citation type="journal article" date="2015" name="Genome Announc.">
        <title>Expanding the biotechnology potential of lactobacilli through comparative genomics of 213 strains and associated genera.</title>
        <authorList>
            <person name="Sun Z."/>
            <person name="Harris H.M."/>
            <person name="McCann A."/>
            <person name="Guo C."/>
            <person name="Argimon S."/>
            <person name="Zhang W."/>
            <person name="Yang X."/>
            <person name="Jeffery I.B."/>
            <person name="Cooney J.C."/>
            <person name="Kagawa T.F."/>
            <person name="Liu W."/>
            <person name="Song Y."/>
            <person name="Salvetti E."/>
            <person name="Wrobel A."/>
            <person name="Rasinkangas P."/>
            <person name="Parkhill J."/>
            <person name="Rea M.C."/>
            <person name="O'Sullivan O."/>
            <person name="Ritari J."/>
            <person name="Douillard F.P."/>
            <person name="Paul Ross R."/>
            <person name="Yang R."/>
            <person name="Briner A.E."/>
            <person name="Felis G.E."/>
            <person name="de Vos W.M."/>
            <person name="Barrangou R."/>
            <person name="Klaenhammer T.R."/>
            <person name="Caufield P.W."/>
            <person name="Cui Y."/>
            <person name="Zhang H."/>
            <person name="O'Toole P.W."/>
        </authorList>
    </citation>
    <scope>NUCLEOTIDE SEQUENCE [LARGE SCALE GENOMIC DNA]</scope>
    <source>
        <strain evidence="3 4">DSM 15946</strain>
    </source>
</reference>
<dbReference type="InterPro" id="IPR021124">
    <property type="entry name" value="CRISPR-assoc_prot_Cas5"/>
</dbReference>
<protein>
    <recommendedName>
        <fullName evidence="2">pre-crRNA processing endonuclease</fullName>
        <ecNumber evidence="2">3.1.-.-</ecNumber>
    </recommendedName>
</protein>
<comment type="similarity">
    <text evidence="2">Belongs to the CRISPR-associated protein Cas5 family. Subtype I-C/Dvulg subfamily.</text>
</comment>
<keyword evidence="2" id="KW-0540">Nuclease</keyword>
<dbReference type="GO" id="GO:0051607">
    <property type="term" value="P:defense response to virus"/>
    <property type="evidence" value="ECO:0007669"/>
    <property type="project" value="UniProtKB-UniRule"/>
</dbReference>
<comment type="caution">
    <text evidence="3">The sequence shown here is derived from an EMBL/GenBank/DDBJ whole genome shotgun (WGS) entry which is preliminary data.</text>
</comment>
<dbReference type="Proteomes" id="UP000050816">
    <property type="component" value="Unassembled WGS sequence"/>
</dbReference>
<name>A0A0R1U6Z4_9LACO</name>
<dbReference type="GeneID" id="82933312"/>
<dbReference type="Pfam" id="PF09704">
    <property type="entry name" value="Cas_Cas5d"/>
    <property type="match status" value="1"/>
</dbReference>
<dbReference type="Gene3D" id="3.30.70.2660">
    <property type="match status" value="1"/>
</dbReference>
<comment type="function">
    <text evidence="2">CRISPR (clustered regularly interspaced short palindromic repeat) is an adaptive immune system that provides protection against mobile genetic elements (viruses, transposable elements and conjugative plasmids). CRISPR clusters contain spacers, sequences complementary to antecedent mobile elements, and target invading nucleic acids. CRISPR clusters are transcribed and processed into CRISPR RNA (crRNA).</text>
</comment>
<dbReference type="GO" id="GO:0043571">
    <property type="term" value="P:maintenance of CRISPR repeat elements"/>
    <property type="evidence" value="ECO:0007669"/>
    <property type="project" value="UniProtKB-UniRule"/>
</dbReference>
<dbReference type="AlphaFoldDB" id="A0A0R1U6Z4"/>
<dbReference type="InterPro" id="IPR010155">
    <property type="entry name" value="CRISPR-assoc_prot_Cas5d"/>
</dbReference>
<keyword evidence="2" id="KW-0378">Hydrolase</keyword>
<sequence>MKKETTTFSFTVSGDYALFTDPITKLGGEKFSYQVPTYQALKGIAESIYWKPTIVIYIDKVRIMKPIEEETKAIRLLKYNDTRTPDLAHYTYLRDVEYQVLAHFEFNLNRPDLARDRNINKHLAIMKRSIKRGGRRDIFLGTRECQGYVEPCEFGVGKGYYDQRDQTFGIMEHGINYPDETGHDQLAIRLWNAKMTGGIISFPRPEECSIVRPLHDLSAKDFTMTTIRGVEEEYAALFGGVSDDLD</sequence>
<keyword evidence="2" id="KW-0694">RNA-binding</keyword>
<dbReference type="GO" id="GO:0004519">
    <property type="term" value="F:endonuclease activity"/>
    <property type="evidence" value="ECO:0007669"/>
    <property type="project" value="UniProtKB-UniRule"/>
</dbReference>
<dbReference type="PIRSF" id="PIRSF029950">
    <property type="entry name" value="Cas_CT1134"/>
    <property type="match status" value="1"/>
</dbReference>
<gene>
    <name evidence="3" type="ORF">FC43_GL000036</name>
</gene>
<dbReference type="RefSeq" id="WP_019205536.1">
    <property type="nucleotide sequence ID" value="NZ_AZFK01000063.1"/>
</dbReference>
<evidence type="ECO:0000313" key="3">
    <source>
        <dbReference type="EMBL" id="KRL88830.1"/>
    </source>
</evidence>
<dbReference type="GO" id="GO:0003723">
    <property type="term" value="F:RNA binding"/>
    <property type="evidence" value="ECO:0007669"/>
    <property type="project" value="UniProtKB-UniRule"/>
</dbReference>
<keyword evidence="1 2" id="KW-0051">Antiviral defense</keyword>
<organism evidence="3 4">
    <name type="scientific">Limosilactobacillus ingluviei DSM 15946</name>
    <dbReference type="NCBI Taxonomy" id="1423760"/>
    <lineage>
        <taxon>Bacteria</taxon>
        <taxon>Bacillati</taxon>
        <taxon>Bacillota</taxon>
        <taxon>Bacilli</taxon>
        <taxon>Lactobacillales</taxon>
        <taxon>Lactobacillaceae</taxon>
        <taxon>Limosilactobacillus</taxon>
    </lineage>
</organism>
<evidence type="ECO:0000256" key="1">
    <source>
        <dbReference type="ARBA" id="ARBA00023118"/>
    </source>
</evidence>
<dbReference type="EC" id="3.1.-.-" evidence="2"/>
<dbReference type="NCBIfam" id="TIGR01876">
    <property type="entry name" value="cas_Cas5d"/>
    <property type="match status" value="1"/>
</dbReference>
<dbReference type="PATRIC" id="fig|1423760.3.peg.39"/>
<accession>A0A0R1U6Z4</accession>
<evidence type="ECO:0000256" key="2">
    <source>
        <dbReference type="PIRNR" id="PIRNR029950"/>
    </source>
</evidence>